<evidence type="ECO:0000259" key="2">
    <source>
        <dbReference type="Pfam" id="PF18131"/>
    </source>
</evidence>
<dbReference type="EMBL" id="RQTK01000507">
    <property type="protein sequence ID" value="RUS78479.1"/>
    <property type="molecule type" value="Genomic_DNA"/>
</dbReference>
<feature type="region of interest" description="Disordered" evidence="1">
    <location>
        <begin position="99"/>
        <end position="138"/>
    </location>
</feature>
<evidence type="ECO:0000313" key="4">
    <source>
        <dbReference type="Proteomes" id="UP000271974"/>
    </source>
</evidence>
<dbReference type="Gene3D" id="2.30.30.140">
    <property type="match status" value="1"/>
</dbReference>
<dbReference type="InterPro" id="IPR014722">
    <property type="entry name" value="Rib_uL2_dom2"/>
</dbReference>
<evidence type="ECO:0000256" key="1">
    <source>
        <dbReference type="SAM" id="MobiDB-lite"/>
    </source>
</evidence>
<dbReference type="GO" id="GO:0006260">
    <property type="term" value="P:DNA replication"/>
    <property type="evidence" value="ECO:0007669"/>
    <property type="project" value="TreeGrafter"/>
</dbReference>
<dbReference type="PANTHER" id="PTHR12805">
    <property type="entry name" value="KIN17 KIN, ANTIGENIC DETERMINANT OF RECA PROTEIN HOMOLOG"/>
    <property type="match status" value="1"/>
</dbReference>
<dbReference type="AlphaFoldDB" id="A0A3S0ZYQ7"/>
<dbReference type="InterPro" id="IPR041330">
    <property type="entry name" value="KN17_SH3"/>
</dbReference>
<dbReference type="OrthoDB" id="6157124at2759"/>
<gene>
    <name evidence="3" type="ORF">EGW08_013767</name>
</gene>
<dbReference type="Gene3D" id="2.30.30.30">
    <property type="match status" value="1"/>
</dbReference>
<dbReference type="Pfam" id="PF18131">
    <property type="entry name" value="KN17_SH3"/>
    <property type="match status" value="1"/>
</dbReference>
<dbReference type="GO" id="GO:0003690">
    <property type="term" value="F:double-stranded DNA binding"/>
    <property type="evidence" value="ECO:0007669"/>
    <property type="project" value="TreeGrafter"/>
</dbReference>
<protein>
    <recommendedName>
        <fullName evidence="2">KN17 SH3-like domain-containing protein</fullName>
    </recommendedName>
</protein>
<dbReference type="Proteomes" id="UP000271974">
    <property type="component" value="Unassembled WGS sequence"/>
</dbReference>
<sequence>MRKFVRNALRYLKHQKQAPVDVREVFKHQWRRGSPAKKRAMKERWDSTGKMVDYLQEIMADTSVIFHNKRNDTYTIKLRTVGVEPGHKASKINDVAAPRESLDPRGDLSSISGLCHGGDTTRSVKTESSTSSNQNGDDAGDIFALNNVILSSCSVRGPDKSANVVPNNESQNNTNVAEISTPRNSLKLKAKWPLARPRVSVPYAVKYRNTIRHLQMKQLLGRLTCDDDAVSVQAPQNKATSSRNGRSSLEELRLELETLRESENRRPDWLCQGITVRVVSRRLGRKFLRQTADVLEVKQGYTALIRFHYDGSVLYADQAHLETAIVREPRHRETRVFIVNGAYRGCTGTLEDRPSGQAGKTHTEGARGSLTVRIDKGVFNGRVLHNVQADDVASLVRTNK</sequence>
<dbReference type="InterPro" id="IPR037321">
    <property type="entry name" value="KIN17-like"/>
</dbReference>
<proteinExistence type="predicted"/>
<dbReference type="STRING" id="188477.A0A3S0ZYQ7"/>
<comment type="caution">
    <text evidence="3">The sequence shown here is derived from an EMBL/GenBank/DDBJ whole genome shotgun (WGS) entry which is preliminary data.</text>
</comment>
<evidence type="ECO:0000313" key="3">
    <source>
        <dbReference type="EMBL" id="RUS78479.1"/>
    </source>
</evidence>
<dbReference type="GO" id="GO:0005634">
    <property type="term" value="C:nucleus"/>
    <property type="evidence" value="ECO:0007669"/>
    <property type="project" value="TreeGrafter"/>
</dbReference>
<name>A0A3S0ZYQ7_ELYCH</name>
<accession>A0A3S0ZYQ7</accession>
<dbReference type="GO" id="GO:0006974">
    <property type="term" value="P:DNA damage response"/>
    <property type="evidence" value="ECO:0007669"/>
    <property type="project" value="TreeGrafter"/>
</dbReference>
<feature type="compositionally biased region" description="Polar residues" evidence="1">
    <location>
        <begin position="120"/>
        <end position="136"/>
    </location>
</feature>
<reference evidence="3 4" key="1">
    <citation type="submission" date="2019-01" db="EMBL/GenBank/DDBJ databases">
        <title>A draft genome assembly of the solar-powered sea slug Elysia chlorotica.</title>
        <authorList>
            <person name="Cai H."/>
            <person name="Li Q."/>
            <person name="Fang X."/>
            <person name="Li J."/>
            <person name="Curtis N.E."/>
            <person name="Altenburger A."/>
            <person name="Shibata T."/>
            <person name="Feng M."/>
            <person name="Maeda T."/>
            <person name="Schwartz J.A."/>
            <person name="Shigenobu S."/>
            <person name="Lundholm N."/>
            <person name="Nishiyama T."/>
            <person name="Yang H."/>
            <person name="Hasebe M."/>
            <person name="Li S."/>
            <person name="Pierce S.K."/>
            <person name="Wang J."/>
        </authorList>
    </citation>
    <scope>NUCLEOTIDE SEQUENCE [LARGE SCALE GENOMIC DNA]</scope>
    <source>
        <strain evidence="3">EC2010</strain>
        <tissue evidence="3">Whole organism of an adult</tissue>
    </source>
</reference>
<dbReference type="PANTHER" id="PTHR12805:SF0">
    <property type="entry name" value="DNA_RNA-BINDING PROTEIN KIN17"/>
    <property type="match status" value="1"/>
</dbReference>
<organism evidence="3 4">
    <name type="scientific">Elysia chlorotica</name>
    <name type="common">Eastern emerald elysia</name>
    <name type="synonym">Sea slug</name>
    <dbReference type="NCBI Taxonomy" id="188477"/>
    <lineage>
        <taxon>Eukaryota</taxon>
        <taxon>Metazoa</taxon>
        <taxon>Spiralia</taxon>
        <taxon>Lophotrochozoa</taxon>
        <taxon>Mollusca</taxon>
        <taxon>Gastropoda</taxon>
        <taxon>Heterobranchia</taxon>
        <taxon>Euthyneura</taxon>
        <taxon>Panpulmonata</taxon>
        <taxon>Sacoglossa</taxon>
        <taxon>Placobranchoidea</taxon>
        <taxon>Plakobranchidae</taxon>
        <taxon>Elysia</taxon>
    </lineage>
</organism>
<feature type="domain" description="KN17 SH3-like" evidence="2">
    <location>
        <begin position="265"/>
        <end position="315"/>
    </location>
</feature>
<keyword evidence="4" id="KW-1185">Reference proteome</keyword>